<dbReference type="GO" id="GO:0000977">
    <property type="term" value="F:RNA polymerase II transcription regulatory region sequence-specific DNA binding"/>
    <property type="evidence" value="ECO:0007669"/>
    <property type="project" value="TreeGrafter"/>
</dbReference>
<feature type="domain" description="ZAD" evidence="8">
    <location>
        <begin position="9"/>
        <end position="84"/>
    </location>
</feature>
<evidence type="ECO:0000256" key="2">
    <source>
        <dbReference type="ARBA" id="ARBA00022737"/>
    </source>
</evidence>
<dbReference type="InterPro" id="IPR036236">
    <property type="entry name" value="Znf_C2H2_sf"/>
</dbReference>
<dbReference type="EMBL" id="UFQT01003318">
    <property type="protein sequence ID" value="SSX34858.1"/>
    <property type="molecule type" value="Genomic_DNA"/>
</dbReference>
<dbReference type="SMART" id="SM00355">
    <property type="entry name" value="ZnF_C2H2"/>
    <property type="match status" value="7"/>
</dbReference>
<feature type="binding site" evidence="6">
    <location>
        <position position="57"/>
    </location>
    <ligand>
        <name>Zn(2+)</name>
        <dbReference type="ChEBI" id="CHEBI:29105"/>
    </ligand>
</feature>
<feature type="binding site" evidence="6">
    <location>
        <position position="60"/>
    </location>
    <ligand>
        <name>Zn(2+)</name>
        <dbReference type="ChEBI" id="CHEBI:29105"/>
    </ligand>
</feature>
<evidence type="ECO:0000313" key="9">
    <source>
        <dbReference type="EMBL" id="SSX34858.1"/>
    </source>
</evidence>
<dbReference type="PROSITE" id="PS51915">
    <property type="entry name" value="ZAD"/>
    <property type="match status" value="1"/>
</dbReference>
<dbReference type="GO" id="GO:0008270">
    <property type="term" value="F:zinc ion binding"/>
    <property type="evidence" value="ECO:0007669"/>
    <property type="project" value="UniProtKB-UniRule"/>
</dbReference>
<dbReference type="PANTHER" id="PTHR24379">
    <property type="entry name" value="KRAB AND ZINC FINGER DOMAIN-CONTAINING"/>
    <property type="match status" value="1"/>
</dbReference>
<name>A0A336N851_CULSO</name>
<dbReference type="VEuPathDB" id="VectorBase:CSON008691"/>
<reference evidence="9" key="1">
    <citation type="submission" date="2018-07" db="EMBL/GenBank/DDBJ databases">
        <authorList>
            <person name="Quirk P.G."/>
            <person name="Krulwich T.A."/>
        </authorList>
    </citation>
    <scope>NUCLEOTIDE SEQUENCE</scope>
</reference>
<dbReference type="GO" id="GO:0000981">
    <property type="term" value="F:DNA-binding transcription factor activity, RNA polymerase II-specific"/>
    <property type="evidence" value="ECO:0007669"/>
    <property type="project" value="TreeGrafter"/>
</dbReference>
<evidence type="ECO:0000259" key="7">
    <source>
        <dbReference type="PROSITE" id="PS50157"/>
    </source>
</evidence>
<dbReference type="PROSITE" id="PS00028">
    <property type="entry name" value="ZINC_FINGER_C2H2_1"/>
    <property type="match status" value="3"/>
</dbReference>
<feature type="domain" description="C2H2-type" evidence="7">
    <location>
        <begin position="172"/>
        <end position="200"/>
    </location>
</feature>
<dbReference type="InterPro" id="IPR012934">
    <property type="entry name" value="Znf_AD"/>
</dbReference>
<dbReference type="Pfam" id="PF00096">
    <property type="entry name" value="zf-C2H2"/>
    <property type="match status" value="2"/>
</dbReference>
<dbReference type="SUPFAM" id="SSF57667">
    <property type="entry name" value="beta-beta-alpha zinc fingers"/>
    <property type="match status" value="3"/>
</dbReference>
<gene>
    <name evidence="9" type="primary">CSON008691</name>
</gene>
<evidence type="ECO:0000256" key="6">
    <source>
        <dbReference type="PROSITE-ProRule" id="PRU01263"/>
    </source>
</evidence>
<dbReference type="Gene3D" id="3.30.160.60">
    <property type="entry name" value="Classic Zinc Finger"/>
    <property type="match status" value="4"/>
</dbReference>
<evidence type="ECO:0000256" key="3">
    <source>
        <dbReference type="ARBA" id="ARBA00022771"/>
    </source>
</evidence>
<dbReference type="AlphaFoldDB" id="A0A336N851"/>
<feature type="binding site" evidence="6">
    <location>
        <position position="11"/>
    </location>
    <ligand>
        <name>Zn(2+)</name>
        <dbReference type="ChEBI" id="CHEBI:29105"/>
    </ligand>
</feature>
<feature type="domain" description="C2H2-type" evidence="7">
    <location>
        <begin position="289"/>
        <end position="316"/>
    </location>
</feature>
<sequence>MNKTTSLETLCRVCLKELSSSEQINLGDIATNEKSFKEMLSTIFTYHEILQSPQILCVNCCQSLIEINKFMEILDDTQKILENLLNGANWKFQDPSEQDYLIEVDASEVIEELPVEEQVEIVEVKYENSKDFVMEEVLQDKEIYQSNSMDNEYNDALDKDEDQICTSKVNQYTCPVCGIVKPTKLRLDKHIQAVHIGLKAQFECDICKWKSKTKSALYSHMKSLHMEKSFHSCEYCDAQYKSISGLKYHIIQYHSTDTTMQKCHLCDFETKQEFLLRRHIKRHSDDRPYICEKCNQAFGSLDILKSHYIVHTNDRPFICLQCPKTYKTKAKLRAHISQIHQGNRVQCPCCDFNGTSTQVLRRHIMKFHEEFDLPPPGTVMKETAIMLPPRILTVNRR</sequence>
<protein>
    <submittedName>
        <fullName evidence="9">CSON008691 protein</fullName>
    </submittedName>
</protein>
<organism evidence="9">
    <name type="scientific">Culicoides sonorensis</name>
    <name type="common">Biting midge</name>
    <dbReference type="NCBI Taxonomy" id="179676"/>
    <lineage>
        <taxon>Eukaryota</taxon>
        <taxon>Metazoa</taxon>
        <taxon>Ecdysozoa</taxon>
        <taxon>Arthropoda</taxon>
        <taxon>Hexapoda</taxon>
        <taxon>Insecta</taxon>
        <taxon>Pterygota</taxon>
        <taxon>Neoptera</taxon>
        <taxon>Endopterygota</taxon>
        <taxon>Diptera</taxon>
        <taxon>Nematocera</taxon>
        <taxon>Chironomoidea</taxon>
        <taxon>Ceratopogonidae</taxon>
        <taxon>Ceratopogoninae</taxon>
        <taxon>Culicoides</taxon>
        <taxon>Monoculicoides</taxon>
    </lineage>
</organism>
<dbReference type="PANTHER" id="PTHR24379:SF127">
    <property type="entry name" value="BLOODY FINGERS-RELATED"/>
    <property type="match status" value="1"/>
</dbReference>
<dbReference type="InterPro" id="IPR013087">
    <property type="entry name" value="Znf_C2H2_type"/>
</dbReference>
<keyword evidence="2" id="KW-0677">Repeat</keyword>
<accession>A0A336N851</accession>
<feature type="domain" description="C2H2-type" evidence="7">
    <location>
        <begin position="317"/>
        <end position="345"/>
    </location>
</feature>
<feature type="domain" description="C2H2-type" evidence="7">
    <location>
        <begin position="261"/>
        <end position="288"/>
    </location>
</feature>
<keyword evidence="3 5" id="KW-0863">Zinc-finger</keyword>
<evidence type="ECO:0000256" key="4">
    <source>
        <dbReference type="ARBA" id="ARBA00022833"/>
    </source>
</evidence>
<keyword evidence="4 6" id="KW-0862">Zinc</keyword>
<keyword evidence="1 6" id="KW-0479">Metal-binding</keyword>
<dbReference type="PROSITE" id="PS50157">
    <property type="entry name" value="ZINC_FINGER_C2H2_2"/>
    <property type="match status" value="4"/>
</dbReference>
<feature type="binding site" evidence="6">
    <location>
        <position position="14"/>
    </location>
    <ligand>
        <name>Zn(2+)</name>
        <dbReference type="ChEBI" id="CHEBI:29105"/>
    </ligand>
</feature>
<evidence type="ECO:0000256" key="5">
    <source>
        <dbReference type="PROSITE-ProRule" id="PRU00042"/>
    </source>
</evidence>
<evidence type="ECO:0000256" key="1">
    <source>
        <dbReference type="ARBA" id="ARBA00022723"/>
    </source>
</evidence>
<dbReference type="OMA" id="FTYHEIL"/>
<dbReference type="GO" id="GO:0005634">
    <property type="term" value="C:nucleus"/>
    <property type="evidence" value="ECO:0007669"/>
    <property type="project" value="InterPro"/>
</dbReference>
<dbReference type="SMART" id="SM00868">
    <property type="entry name" value="zf-AD"/>
    <property type="match status" value="1"/>
</dbReference>
<proteinExistence type="predicted"/>
<evidence type="ECO:0000259" key="8">
    <source>
        <dbReference type="PROSITE" id="PS51915"/>
    </source>
</evidence>
<dbReference type="Gene3D" id="3.40.1800.20">
    <property type="match status" value="1"/>
</dbReference>